<dbReference type="GO" id="GO:0007062">
    <property type="term" value="P:sister chromatid cohesion"/>
    <property type="evidence" value="ECO:0007669"/>
    <property type="project" value="InterPro"/>
</dbReference>
<evidence type="ECO:0000313" key="5">
    <source>
        <dbReference type="Proteomes" id="UP000250235"/>
    </source>
</evidence>
<evidence type="ECO:0000256" key="2">
    <source>
        <dbReference type="ARBA" id="ARBA00023242"/>
    </source>
</evidence>
<dbReference type="CDD" id="cd21793">
    <property type="entry name" value="Rad21_Rec8_M_AtSYN1-like"/>
    <property type="match status" value="1"/>
</dbReference>
<name>A0A2Z7A8Y5_9LAMI</name>
<dbReference type="GO" id="GO:0003682">
    <property type="term" value="F:chromatin binding"/>
    <property type="evidence" value="ECO:0007669"/>
    <property type="project" value="TreeGrafter"/>
</dbReference>
<protein>
    <submittedName>
        <fullName evidence="4">Sister chromatid cohesion 1 protein 2-like</fullName>
    </submittedName>
</protein>
<dbReference type="OrthoDB" id="10071381at2759"/>
<proteinExistence type="predicted"/>
<dbReference type="Proteomes" id="UP000250235">
    <property type="component" value="Unassembled WGS sequence"/>
</dbReference>
<dbReference type="AlphaFoldDB" id="A0A2Z7A8Y5"/>
<evidence type="ECO:0000256" key="1">
    <source>
        <dbReference type="ARBA" id="ARBA00004123"/>
    </source>
</evidence>
<dbReference type="InterPro" id="IPR006910">
    <property type="entry name" value="Rad21_Rec8_N"/>
</dbReference>
<organism evidence="4 5">
    <name type="scientific">Dorcoceras hygrometricum</name>
    <dbReference type="NCBI Taxonomy" id="472368"/>
    <lineage>
        <taxon>Eukaryota</taxon>
        <taxon>Viridiplantae</taxon>
        <taxon>Streptophyta</taxon>
        <taxon>Embryophyta</taxon>
        <taxon>Tracheophyta</taxon>
        <taxon>Spermatophyta</taxon>
        <taxon>Magnoliopsida</taxon>
        <taxon>eudicotyledons</taxon>
        <taxon>Gunneridae</taxon>
        <taxon>Pentapetalae</taxon>
        <taxon>asterids</taxon>
        <taxon>lamiids</taxon>
        <taxon>Lamiales</taxon>
        <taxon>Gesneriaceae</taxon>
        <taxon>Didymocarpoideae</taxon>
        <taxon>Trichosporeae</taxon>
        <taxon>Loxocarpinae</taxon>
        <taxon>Dorcoceras</taxon>
    </lineage>
</organism>
<sequence>MFYSRLLLSKKGSLGFVWIAAHCPKRLKKDQVRKTDISSSVDKILADEVPIVTHRILAYLLLGVVRIYSMKVEYLFHDCNDALNKLCEFNVGKRTRPDIGVSRTNYPVISVPKNFELDEFDLEILENQDIAGGNMVACEDVVLADKQMEMDDALSLLDKEIGIYNISSQIIKLYCSVLLPPHMEYDNNLLMNSSCENGDFVTSIEKLCGTTFLLEDWPSPTVLKGSEKEQKPHRLPSESPRINYQWLSPEMICDSFASPSGGRSDVVPSILQENSFSLEDRLDPLVLDEAEERQIQFRSNNEDLRTNSPEPIQYLECAMIPRPSHKKRGIEEEHVEPPRIELNLHEDEPCALIRSTDIGQPVDVKKKKIVEVITPEIRKCRRNQEHLKPMTVDVSPNSRRPEAGVGTPEVATVRTPAPKERVKILKKRKILLDPTTVLPSKVLKSWIDYPNDIIYKRRKVPHTLLQAWRANKVSRIPQCFLDPLIHNVQYSARTRAVGIFLYKNFLCKKRPNEEDEVLNLTHLLRGKVKKNSARLFYEILDKAYDDIMLQEVPKLKQIAATNVV</sequence>
<dbReference type="GO" id="GO:0008278">
    <property type="term" value="C:cohesin complex"/>
    <property type="evidence" value="ECO:0007669"/>
    <property type="project" value="InterPro"/>
</dbReference>
<reference evidence="4 5" key="1">
    <citation type="journal article" date="2015" name="Proc. Natl. Acad. Sci. U.S.A.">
        <title>The resurrection genome of Boea hygrometrica: A blueprint for survival of dehydration.</title>
        <authorList>
            <person name="Xiao L."/>
            <person name="Yang G."/>
            <person name="Zhang L."/>
            <person name="Yang X."/>
            <person name="Zhao S."/>
            <person name="Ji Z."/>
            <person name="Zhou Q."/>
            <person name="Hu M."/>
            <person name="Wang Y."/>
            <person name="Chen M."/>
            <person name="Xu Y."/>
            <person name="Jin H."/>
            <person name="Xiao X."/>
            <person name="Hu G."/>
            <person name="Bao F."/>
            <person name="Hu Y."/>
            <person name="Wan P."/>
            <person name="Li L."/>
            <person name="Deng X."/>
            <person name="Kuang T."/>
            <person name="Xiang C."/>
            <person name="Zhu J.K."/>
            <person name="Oliver M.J."/>
            <person name="He Y."/>
        </authorList>
    </citation>
    <scope>NUCLEOTIDE SEQUENCE [LARGE SCALE GENOMIC DNA]</scope>
    <source>
        <strain evidence="5">cv. XS01</strain>
    </source>
</reference>
<dbReference type="PANTHER" id="PTHR12585">
    <property type="entry name" value="SCC1 / RAD21 FAMILY MEMBER"/>
    <property type="match status" value="1"/>
</dbReference>
<dbReference type="GO" id="GO:0005634">
    <property type="term" value="C:nucleus"/>
    <property type="evidence" value="ECO:0007669"/>
    <property type="project" value="UniProtKB-SubCell"/>
</dbReference>
<accession>A0A2Z7A8Y5</accession>
<dbReference type="InterPro" id="IPR039781">
    <property type="entry name" value="Rad21/Rec8-like"/>
</dbReference>
<evidence type="ECO:0000313" key="4">
    <source>
        <dbReference type="EMBL" id="KZV17293.1"/>
    </source>
</evidence>
<dbReference type="EMBL" id="KV018443">
    <property type="protein sequence ID" value="KZV17293.1"/>
    <property type="molecule type" value="Genomic_DNA"/>
</dbReference>
<keyword evidence="5" id="KW-1185">Reference proteome</keyword>
<dbReference type="PANTHER" id="PTHR12585:SF73">
    <property type="entry name" value="SISTER CHROMATID COHESION 1 PROTEIN 2"/>
    <property type="match status" value="1"/>
</dbReference>
<comment type="subcellular location">
    <subcellularLocation>
        <location evidence="1">Nucleus</location>
    </subcellularLocation>
</comment>
<dbReference type="GO" id="GO:1990414">
    <property type="term" value="P:replication-born double-strand break repair via sister chromatid exchange"/>
    <property type="evidence" value="ECO:0007669"/>
    <property type="project" value="TreeGrafter"/>
</dbReference>
<dbReference type="Pfam" id="PF04825">
    <property type="entry name" value="Rad21_Rec8_N"/>
    <property type="match status" value="1"/>
</dbReference>
<evidence type="ECO:0000259" key="3">
    <source>
        <dbReference type="Pfam" id="PF04825"/>
    </source>
</evidence>
<gene>
    <name evidence="4" type="ORF">F511_18234</name>
</gene>
<keyword evidence="2" id="KW-0539">Nucleus</keyword>
<feature type="domain" description="Rad21/Rec8-like protein N-terminal" evidence="3">
    <location>
        <begin position="1"/>
        <end position="88"/>
    </location>
</feature>